<name>X1MFD1_9ZZZZ</name>
<dbReference type="AlphaFoldDB" id="X1MFD1"/>
<gene>
    <name evidence="1" type="ORF">S06H3_09580</name>
</gene>
<reference evidence="1" key="1">
    <citation type="journal article" date="2014" name="Front. Microbiol.">
        <title>High frequency of phylogenetically diverse reductive dehalogenase-homologous genes in deep subseafloor sedimentary metagenomes.</title>
        <authorList>
            <person name="Kawai M."/>
            <person name="Futagami T."/>
            <person name="Toyoda A."/>
            <person name="Takaki Y."/>
            <person name="Nishi S."/>
            <person name="Hori S."/>
            <person name="Arai W."/>
            <person name="Tsubouchi T."/>
            <person name="Morono Y."/>
            <person name="Uchiyama I."/>
            <person name="Ito T."/>
            <person name="Fujiyama A."/>
            <person name="Inagaki F."/>
            <person name="Takami H."/>
        </authorList>
    </citation>
    <scope>NUCLEOTIDE SEQUENCE</scope>
    <source>
        <strain evidence="1">Expedition CK06-06</strain>
    </source>
</reference>
<proteinExistence type="predicted"/>
<dbReference type="EMBL" id="BARV01004256">
    <property type="protein sequence ID" value="GAI16806.1"/>
    <property type="molecule type" value="Genomic_DNA"/>
</dbReference>
<protein>
    <submittedName>
        <fullName evidence="1">Uncharacterized protein</fullName>
    </submittedName>
</protein>
<comment type="caution">
    <text evidence="1">The sequence shown here is derived from an EMBL/GenBank/DDBJ whole genome shotgun (WGS) entry which is preliminary data.</text>
</comment>
<accession>X1MFD1</accession>
<sequence length="64" mass="8117">MPKRETGRSRIRDITPKKAKYERYRREHRREKHKIIQLKAMIKRLSPENRMRIQMEKRRLKCQK</sequence>
<evidence type="ECO:0000313" key="1">
    <source>
        <dbReference type="EMBL" id="GAI16806.1"/>
    </source>
</evidence>
<organism evidence="1">
    <name type="scientific">marine sediment metagenome</name>
    <dbReference type="NCBI Taxonomy" id="412755"/>
    <lineage>
        <taxon>unclassified sequences</taxon>
        <taxon>metagenomes</taxon>
        <taxon>ecological metagenomes</taxon>
    </lineage>
</organism>